<dbReference type="Gene3D" id="2.70.70.10">
    <property type="entry name" value="Glucose Permease (Domain IIA)"/>
    <property type="match status" value="1"/>
</dbReference>
<name>A0AAE4JV85_9CYAN</name>
<reference evidence="4" key="1">
    <citation type="submission" date="2023-07" db="EMBL/GenBank/DDBJ databases">
        <authorList>
            <person name="Luz R."/>
            <person name="Cordeiro R."/>
            <person name="Fonseca A."/>
            <person name="Goncalves V."/>
        </authorList>
    </citation>
    <scope>NUCLEOTIDE SEQUENCE [LARGE SCALE GENOMIC DNA]</scope>
    <source>
        <strain evidence="4">BACA0444</strain>
    </source>
</reference>
<proteinExistence type="predicted"/>
<comment type="caution">
    <text evidence="3">The sequence shown here is derived from an EMBL/GenBank/DDBJ whole genome shotgun (WGS) entry which is preliminary data.</text>
</comment>
<dbReference type="CDD" id="cd12797">
    <property type="entry name" value="M23_peptidase"/>
    <property type="match status" value="1"/>
</dbReference>
<dbReference type="Pfam" id="PF01551">
    <property type="entry name" value="Peptidase_M23"/>
    <property type="match status" value="1"/>
</dbReference>
<feature type="domain" description="M23ase beta-sheet core" evidence="2">
    <location>
        <begin position="378"/>
        <end position="474"/>
    </location>
</feature>
<dbReference type="InterPro" id="IPR050570">
    <property type="entry name" value="Cell_wall_metabolism_enzyme"/>
</dbReference>
<organism evidence="3 4">
    <name type="scientific">Pseudocalidococcus azoricus BACA0444</name>
    <dbReference type="NCBI Taxonomy" id="2918990"/>
    <lineage>
        <taxon>Bacteria</taxon>
        <taxon>Bacillati</taxon>
        <taxon>Cyanobacteriota</taxon>
        <taxon>Cyanophyceae</taxon>
        <taxon>Acaryochloridales</taxon>
        <taxon>Thermosynechococcaceae</taxon>
        <taxon>Pseudocalidococcus</taxon>
        <taxon>Pseudocalidococcus azoricus</taxon>
    </lineage>
</organism>
<dbReference type="EMBL" id="JAVMIP010000002">
    <property type="protein sequence ID" value="MDS3859721.1"/>
    <property type="molecule type" value="Genomic_DNA"/>
</dbReference>
<feature type="compositionally biased region" description="Low complexity" evidence="1">
    <location>
        <begin position="302"/>
        <end position="313"/>
    </location>
</feature>
<evidence type="ECO:0000313" key="3">
    <source>
        <dbReference type="EMBL" id="MDS3859721.1"/>
    </source>
</evidence>
<dbReference type="PANTHER" id="PTHR21666:SF270">
    <property type="entry name" value="MUREIN HYDROLASE ACTIVATOR ENVC"/>
    <property type="match status" value="1"/>
</dbReference>
<keyword evidence="4" id="KW-1185">Reference proteome</keyword>
<dbReference type="PANTHER" id="PTHR21666">
    <property type="entry name" value="PEPTIDASE-RELATED"/>
    <property type="match status" value="1"/>
</dbReference>
<dbReference type="AlphaFoldDB" id="A0AAE4JV85"/>
<dbReference type="InterPro" id="IPR011055">
    <property type="entry name" value="Dup_hybrid_motif"/>
</dbReference>
<evidence type="ECO:0000259" key="2">
    <source>
        <dbReference type="Pfam" id="PF01551"/>
    </source>
</evidence>
<evidence type="ECO:0000256" key="1">
    <source>
        <dbReference type="SAM" id="MobiDB-lite"/>
    </source>
</evidence>
<dbReference type="GO" id="GO:0004222">
    <property type="term" value="F:metalloendopeptidase activity"/>
    <property type="evidence" value="ECO:0007669"/>
    <property type="project" value="TreeGrafter"/>
</dbReference>
<gene>
    <name evidence="3" type="ORF">RIF25_02755</name>
</gene>
<dbReference type="SUPFAM" id="SSF51261">
    <property type="entry name" value="Duplicated hybrid motif"/>
    <property type="match status" value="1"/>
</dbReference>
<feature type="region of interest" description="Disordered" evidence="1">
    <location>
        <begin position="285"/>
        <end position="320"/>
    </location>
</feature>
<accession>A0AAE4JV85</accession>
<evidence type="ECO:0000313" key="4">
    <source>
        <dbReference type="Proteomes" id="UP001268256"/>
    </source>
</evidence>
<protein>
    <submittedName>
        <fullName evidence="3">Peptidoglycan DD-metalloendopeptidase family protein</fullName>
    </submittedName>
</protein>
<dbReference type="InterPro" id="IPR016047">
    <property type="entry name" value="M23ase_b-sheet_dom"/>
</dbReference>
<sequence>MLSTNRLGVTASTCNRVAQALNWTSKKCTTVTGLAVGITTLTLGGLPSAQAAIRSLPEQSPLAPLASPAFTLTPVLTGLSNSAPLSLMEITPAASLMPQTTFSVLTGESSSGFNPVSADFAKMPANNSGTTLIASTLQALQLSLAGLPSVTGLDVAPEATTTAFKVVDLRERHGSPYQDLTLDLTSIPEFAIPGYKAVGGNVYEELMNETEATPESAPVTTLNGNTPPTQPIALAPQNSGTNPASATLPTLDSTVLPQAPVTRTTAVSIGRNDQRIRLARTVTLPRTLPGTPPPVMATTGTSPNSANSNRSNPQPTPSLTGAAPIALIARQSTAPTLPNIELPPLQPSDRYLPNSITLRFIWPAQGVLTSGFGPRWGRMHRGIDIAAPVGTPVLASAPGVVTYAGWNSGGFGNLVEIRHNDGTLTLYAHNHRIRVREGQYVQQGELIADMGSTGRSTGPHVHFEIRPMGRGAINPMLFLTRG</sequence>
<dbReference type="Proteomes" id="UP001268256">
    <property type="component" value="Unassembled WGS sequence"/>
</dbReference>